<feature type="domain" description="ApaG" evidence="2">
    <location>
        <begin position="2"/>
        <end position="126"/>
    </location>
</feature>
<dbReference type="EMBL" id="UOFH01000222">
    <property type="protein sequence ID" value="VAW62593.1"/>
    <property type="molecule type" value="Genomic_DNA"/>
</dbReference>
<dbReference type="AlphaFoldDB" id="A0A3B0XE83"/>
<dbReference type="HAMAP" id="MF_00791">
    <property type="entry name" value="ApaG"/>
    <property type="match status" value="1"/>
</dbReference>
<dbReference type="PANTHER" id="PTHR14289">
    <property type="entry name" value="F-BOX ONLY PROTEIN 3"/>
    <property type="match status" value="1"/>
</dbReference>
<evidence type="ECO:0000313" key="3">
    <source>
        <dbReference type="EMBL" id="VAW62593.1"/>
    </source>
</evidence>
<name>A0A3B0XE83_9ZZZZ</name>
<dbReference type="Pfam" id="PF04379">
    <property type="entry name" value="DUF525"/>
    <property type="match status" value="1"/>
</dbReference>
<dbReference type="PANTHER" id="PTHR14289:SF16">
    <property type="entry name" value="POLYMERASE DELTA-INTERACTING PROTEIN 2"/>
    <property type="match status" value="1"/>
</dbReference>
<evidence type="ECO:0000259" key="2">
    <source>
        <dbReference type="PROSITE" id="PS51087"/>
    </source>
</evidence>
<organism evidence="3">
    <name type="scientific">hydrothermal vent metagenome</name>
    <dbReference type="NCBI Taxonomy" id="652676"/>
    <lineage>
        <taxon>unclassified sequences</taxon>
        <taxon>metagenomes</taxon>
        <taxon>ecological metagenomes</taxon>
    </lineage>
</organism>
<sequence length="126" mass="14034">MSSDPYKISVEVTPNYIEEQSKPEQNHYVFSYTVTIINDGDKAARLLTRHWLITDAMGETQEVKGDGVVGEQPHLKPGEGFQYTSGTMMKTPNGSMAGSYQMIADDGFHFDANIPEFYLLAPSTLH</sequence>
<accession>A0A3B0XE83</accession>
<dbReference type="GO" id="GO:0070987">
    <property type="term" value="P:error-free translesion synthesis"/>
    <property type="evidence" value="ECO:0007669"/>
    <property type="project" value="TreeGrafter"/>
</dbReference>
<dbReference type="Gene3D" id="2.60.40.1470">
    <property type="entry name" value="ApaG domain"/>
    <property type="match status" value="1"/>
</dbReference>
<evidence type="ECO:0000256" key="1">
    <source>
        <dbReference type="ARBA" id="ARBA00017693"/>
    </source>
</evidence>
<protein>
    <recommendedName>
        <fullName evidence="1">Protein ApaG</fullName>
    </recommendedName>
</protein>
<dbReference type="InterPro" id="IPR036767">
    <property type="entry name" value="ApaG_sf"/>
</dbReference>
<dbReference type="SUPFAM" id="SSF110069">
    <property type="entry name" value="ApaG-like"/>
    <property type="match status" value="1"/>
</dbReference>
<dbReference type="PROSITE" id="PS51087">
    <property type="entry name" value="APAG"/>
    <property type="match status" value="1"/>
</dbReference>
<dbReference type="InterPro" id="IPR023065">
    <property type="entry name" value="Uncharacterised_ApaG"/>
</dbReference>
<dbReference type="InterPro" id="IPR007474">
    <property type="entry name" value="ApaG_domain"/>
</dbReference>
<dbReference type="NCBIfam" id="NF003967">
    <property type="entry name" value="PRK05461.1"/>
    <property type="match status" value="1"/>
</dbReference>
<gene>
    <name evidence="3" type="ORF">MNBD_GAMMA08-2414</name>
</gene>
<proteinExistence type="inferred from homology"/>
<reference evidence="3" key="1">
    <citation type="submission" date="2018-06" db="EMBL/GenBank/DDBJ databases">
        <authorList>
            <person name="Zhirakovskaya E."/>
        </authorList>
    </citation>
    <scope>NUCLEOTIDE SEQUENCE</scope>
</reference>